<organism evidence="1 2">
    <name type="scientific">Corynebacterium poyangense</name>
    <dbReference type="NCBI Taxonomy" id="2684405"/>
    <lineage>
        <taxon>Bacteria</taxon>
        <taxon>Bacillati</taxon>
        <taxon>Actinomycetota</taxon>
        <taxon>Actinomycetes</taxon>
        <taxon>Mycobacteriales</taxon>
        <taxon>Corynebacteriaceae</taxon>
        <taxon>Corynebacterium</taxon>
    </lineage>
</organism>
<dbReference type="AlphaFoldDB" id="A0A7H0SP36"/>
<protein>
    <submittedName>
        <fullName evidence="1">Phosphotransferase</fullName>
    </submittedName>
</protein>
<reference evidence="1 2" key="1">
    <citation type="submission" date="2019-12" db="EMBL/GenBank/DDBJ databases">
        <title>Corynebacterium sp. nov., isolated from feces of the Anser Albifrons in China.</title>
        <authorList>
            <person name="Liu Q."/>
        </authorList>
    </citation>
    <scope>NUCLEOTIDE SEQUENCE [LARGE SCALE GENOMIC DNA]</scope>
    <source>
        <strain evidence="1 2">4H37-19</strain>
    </source>
</reference>
<gene>
    <name evidence="1" type="ORF">GP475_06415</name>
</gene>
<dbReference type="KEGG" id="cpoy:GP475_06415"/>
<dbReference type="Gene3D" id="3.90.1200.10">
    <property type="match status" value="1"/>
</dbReference>
<dbReference type="EMBL" id="CP046884">
    <property type="protein sequence ID" value="QNQ90311.1"/>
    <property type="molecule type" value="Genomic_DNA"/>
</dbReference>
<proteinExistence type="predicted"/>
<dbReference type="RefSeq" id="WP_187973627.1">
    <property type="nucleotide sequence ID" value="NZ_CP046884.1"/>
</dbReference>
<sequence>MKSTEDITDLAERLLSVRFGGRQKLSDIETLSGTGNAIVLRARVAQSPFLENRSLIIKYTPRTSDPLDDVALLREVVAYQFTTSLAEDVRPGPILVAYDIPQRIIVISDSGDGDTFAELLSRTEEEARANILRNLGQSIGRMHAGTADREDNFDTLQARMLRQHPEAAALAKARDHALEYSLGTGLELLEDAGIKIPATVIDFSDQARRRLLRGQHRAFTPFDLSPDNIIVAHRTHFLDYEWAGFRDATFDIACVVAGFPQFLFSRPISDDDADIFIDAWVEEVKSIWPNVRNEQRLHVRIVIAMVGWALASISLMHFGSLNNVALAQTRSDGDYSHQLPEEHRAEVDVLRPSTQGPFSEEELLVRRDLHETFEALARFAARGSDSRLPVVAEFAAEVAERLTPISDFPQN</sequence>
<dbReference type="SUPFAM" id="SSF56112">
    <property type="entry name" value="Protein kinase-like (PK-like)"/>
    <property type="match status" value="1"/>
</dbReference>
<keyword evidence="2" id="KW-1185">Reference proteome</keyword>
<evidence type="ECO:0000313" key="2">
    <source>
        <dbReference type="Proteomes" id="UP000516320"/>
    </source>
</evidence>
<evidence type="ECO:0000313" key="1">
    <source>
        <dbReference type="EMBL" id="QNQ90311.1"/>
    </source>
</evidence>
<accession>A0A7H0SP36</accession>
<dbReference type="GO" id="GO:0016740">
    <property type="term" value="F:transferase activity"/>
    <property type="evidence" value="ECO:0007669"/>
    <property type="project" value="UniProtKB-KW"/>
</dbReference>
<dbReference type="InterPro" id="IPR011009">
    <property type="entry name" value="Kinase-like_dom_sf"/>
</dbReference>
<name>A0A7H0SP36_9CORY</name>
<dbReference type="Proteomes" id="UP000516320">
    <property type="component" value="Chromosome"/>
</dbReference>
<keyword evidence="1" id="KW-0808">Transferase</keyword>